<dbReference type="Pfam" id="PF00156">
    <property type="entry name" value="Pribosyltran"/>
    <property type="match status" value="1"/>
</dbReference>
<accession>A0ABM7PLJ9</accession>
<feature type="short sequence motif" description="PRPP-binding" evidence="4">
    <location>
        <begin position="102"/>
        <end position="114"/>
    </location>
</feature>
<dbReference type="Gene3D" id="3.40.50.2020">
    <property type="match status" value="1"/>
</dbReference>
<gene>
    <name evidence="4 6" type="primary">pyrR</name>
    <name evidence="6" type="ORF">DSLASN_37390</name>
</gene>
<evidence type="ECO:0000256" key="4">
    <source>
        <dbReference type="HAMAP-Rule" id="MF_01219"/>
    </source>
</evidence>
<keyword evidence="2 4" id="KW-0805">Transcription regulation</keyword>
<dbReference type="EC" id="2.4.2.9" evidence="4"/>
<evidence type="ECO:0000313" key="7">
    <source>
        <dbReference type="Proteomes" id="UP001320148"/>
    </source>
</evidence>
<comment type="function">
    <text evidence="4">Regulates the transcription of the pyrimidine nucleotide (pyr) operon in response to exogenous pyrimidines.</text>
</comment>
<evidence type="ECO:0000256" key="3">
    <source>
        <dbReference type="ARBA" id="ARBA00023163"/>
    </source>
</evidence>
<dbReference type="EMBL" id="AP024488">
    <property type="protein sequence ID" value="BCS98107.1"/>
    <property type="molecule type" value="Genomic_DNA"/>
</dbReference>
<dbReference type="RefSeq" id="WP_236889513.1">
    <property type="nucleotide sequence ID" value="NZ_AP024488.1"/>
</dbReference>
<dbReference type="Proteomes" id="UP001320148">
    <property type="component" value="Chromosome"/>
</dbReference>
<dbReference type="PANTHER" id="PTHR11608">
    <property type="entry name" value="BIFUNCTIONAL PROTEIN PYRR"/>
    <property type="match status" value="1"/>
</dbReference>
<keyword evidence="3 4" id="KW-0804">Transcription</keyword>
<keyword evidence="7" id="KW-1185">Reference proteome</keyword>
<evidence type="ECO:0000313" key="6">
    <source>
        <dbReference type="EMBL" id="BCS98107.1"/>
    </source>
</evidence>
<protein>
    <recommendedName>
        <fullName evidence="4">Bifunctional protein PyrR</fullName>
    </recommendedName>
    <domain>
        <recommendedName>
            <fullName evidence="4">Pyrimidine operon regulatory protein</fullName>
        </recommendedName>
    </domain>
    <domain>
        <recommendedName>
            <fullName evidence="4">Uracil phosphoribosyltransferase</fullName>
            <shortName evidence="4">UPRTase</shortName>
            <ecNumber evidence="4">2.4.2.9</ecNumber>
        </recommendedName>
    </domain>
</protein>
<dbReference type="SUPFAM" id="SSF53271">
    <property type="entry name" value="PRTase-like"/>
    <property type="match status" value="1"/>
</dbReference>
<dbReference type="InterPro" id="IPR023050">
    <property type="entry name" value="PyrR"/>
</dbReference>
<comment type="catalytic activity">
    <reaction evidence="4">
        <text>UMP + diphosphate = 5-phospho-alpha-D-ribose 1-diphosphate + uracil</text>
        <dbReference type="Rhea" id="RHEA:13017"/>
        <dbReference type="ChEBI" id="CHEBI:17568"/>
        <dbReference type="ChEBI" id="CHEBI:33019"/>
        <dbReference type="ChEBI" id="CHEBI:57865"/>
        <dbReference type="ChEBI" id="CHEBI:58017"/>
        <dbReference type="EC" id="2.4.2.9"/>
    </reaction>
</comment>
<dbReference type="InterPro" id="IPR000836">
    <property type="entry name" value="PRTase_dom"/>
</dbReference>
<feature type="domain" description="Phosphoribosyltransferase" evidence="5">
    <location>
        <begin position="7"/>
        <end position="159"/>
    </location>
</feature>
<evidence type="ECO:0000256" key="1">
    <source>
        <dbReference type="ARBA" id="ARBA00005565"/>
    </source>
</evidence>
<reference evidence="6 7" key="1">
    <citation type="submission" date="2021-02" db="EMBL/GenBank/DDBJ databases">
        <title>Complete genome of Desulfoluna sp. strain ASN36.</title>
        <authorList>
            <person name="Takahashi A."/>
            <person name="Kojima H."/>
            <person name="Fukui M."/>
        </authorList>
    </citation>
    <scope>NUCLEOTIDE SEQUENCE [LARGE SCALE GENOMIC DNA]</scope>
    <source>
        <strain evidence="6 7">ASN36</strain>
    </source>
</reference>
<keyword evidence="4" id="KW-0808">Transferase</keyword>
<name>A0ABM7PLJ9_9BACT</name>
<evidence type="ECO:0000256" key="2">
    <source>
        <dbReference type="ARBA" id="ARBA00023015"/>
    </source>
</evidence>
<keyword evidence="4" id="KW-0328">Glycosyltransferase</keyword>
<comment type="function">
    <text evidence="4">Also displays a weak uracil phosphoribosyltransferase activity which is not physiologically significant.</text>
</comment>
<comment type="similarity">
    <text evidence="1 4">Belongs to the purine/pyrimidine phosphoribosyltransferase family. PyrR subfamily.</text>
</comment>
<dbReference type="NCBIfam" id="NF003545">
    <property type="entry name" value="PRK05205.1-1"/>
    <property type="match status" value="1"/>
</dbReference>
<dbReference type="InterPro" id="IPR050137">
    <property type="entry name" value="PyrR_bifunctional"/>
</dbReference>
<sequence>MTTATVLLDSKDIQRAITRMAHEIIENYRGAEGLALIGIQTRGVFIARRLCSEIAQIEGIDKEKIPCGEMDINLYRDDWTRISHQPVVKPTEIPFEVNDRNILLVDDVLYTGRTIRAAMDALMDFGRPARIGLAVLVDRGHREFPIQPDYTGKKVETEYNQQVNVLLSEYDDSDQITLE</sequence>
<dbReference type="HAMAP" id="MF_01219">
    <property type="entry name" value="PyrR"/>
    <property type="match status" value="1"/>
</dbReference>
<proteinExistence type="inferred from homology"/>
<organism evidence="6 7">
    <name type="scientific">Desulfoluna limicola</name>
    <dbReference type="NCBI Taxonomy" id="2810562"/>
    <lineage>
        <taxon>Bacteria</taxon>
        <taxon>Pseudomonadati</taxon>
        <taxon>Thermodesulfobacteriota</taxon>
        <taxon>Desulfobacteria</taxon>
        <taxon>Desulfobacterales</taxon>
        <taxon>Desulfolunaceae</taxon>
        <taxon>Desulfoluna</taxon>
    </lineage>
</organism>
<dbReference type="InterPro" id="IPR029057">
    <property type="entry name" value="PRTase-like"/>
</dbReference>
<dbReference type="PANTHER" id="PTHR11608:SF0">
    <property type="entry name" value="BIFUNCTIONAL PROTEIN PYRR"/>
    <property type="match status" value="1"/>
</dbReference>
<dbReference type="NCBIfam" id="NF003549">
    <property type="entry name" value="PRK05205.1-5"/>
    <property type="match status" value="1"/>
</dbReference>
<dbReference type="CDD" id="cd06223">
    <property type="entry name" value="PRTases_typeI"/>
    <property type="match status" value="1"/>
</dbReference>
<evidence type="ECO:0000259" key="5">
    <source>
        <dbReference type="Pfam" id="PF00156"/>
    </source>
</evidence>